<evidence type="ECO:0008006" key="3">
    <source>
        <dbReference type="Google" id="ProtNLM"/>
    </source>
</evidence>
<evidence type="ECO:0000313" key="1">
    <source>
        <dbReference type="EMBL" id="CAL1361813.1"/>
    </source>
</evidence>
<organism evidence="1 2">
    <name type="scientific">Linum trigynum</name>
    <dbReference type="NCBI Taxonomy" id="586398"/>
    <lineage>
        <taxon>Eukaryota</taxon>
        <taxon>Viridiplantae</taxon>
        <taxon>Streptophyta</taxon>
        <taxon>Embryophyta</taxon>
        <taxon>Tracheophyta</taxon>
        <taxon>Spermatophyta</taxon>
        <taxon>Magnoliopsida</taxon>
        <taxon>eudicotyledons</taxon>
        <taxon>Gunneridae</taxon>
        <taxon>Pentapetalae</taxon>
        <taxon>rosids</taxon>
        <taxon>fabids</taxon>
        <taxon>Malpighiales</taxon>
        <taxon>Linaceae</taxon>
        <taxon>Linum</taxon>
    </lineage>
</organism>
<dbReference type="EMBL" id="OZ034814">
    <property type="protein sequence ID" value="CAL1361813.1"/>
    <property type="molecule type" value="Genomic_DNA"/>
</dbReference>
<accession>A0AAV2D132</accession>
<protein>
    <recommendedName>
        <fullName evidence="3">DUF4283 domain-containing protein</fullName>
    </recommendedName>
</protein>
<reference evidence="1 2" key="1">
    <citation type="submission" date="2024-04" db="EMBL/GenBank/DDBJ databases">
        <authorList>
            <person name="Fracassetti M."/>
        </authorList>
    </citation>
    <scope>NUCLEOTIDE SEQUENCE [LARGE SCALE GENOMIC DNA]</scope>
</reference>
<dbReference type="AlphaFoldDB" id="A0AAV2D132"/>
<keyword evidence="2" id="KW-1185">Reference proteome</keyword>
<sequence length="96" mass="11389">MDLPRRTDLELGSFGGELELKISSKFKERLCDPWKKTLVVHLLGRSISYAFLCSQLWWKWLPFGSLDIMDLNNDTFFVMFGDDQDFLYIWPYNNTN</sequence>
<gene>
    <name evidence="1" type="ORF">LTRI10_LOCUS9166</name>
</gene>
<name>A0AAV2D132_9ROSI</name>
<dbReference type="Proteomes" id="UP001497516">
    <property type="component" value="Chromosome 10"/>
</dbReference>
<proteinExistence type="predicted"/>
<evidence type="ECO:0000313" key="2">
    <source>
        <dbReference type="Proteomes" id="UP001497516"/>
    </source>
</evidence>